<evidence type="ECO:0000313" key="2">
    <source>
        <dbReference type="Proteomes" id="UP001281614"/>
    </source>
</evidence>
<organism evidence="1 2">
    <name type="scientific">Colletotrichum kahawae</name>
    <name type="common">Coffee berry disease fungus</name>
    <dbReference type="NCBI Taxonomy" id="34407"/>
    <lineage>
        <taxon>Eukaryota</taxon>
        <taxon>Fungi</taxon>
        <taxon>Dikarya</taxon>
        <taxon>Ascomycota</taxon>
        <taxon>Pezizomycotina</taxon>
        <taxon>Sordariomycetes</taxon>
        <taxon>Hypocreomycetidae</taxon>
        <taxon>Glomerellales</taxon>
        <taxon>Glomerellaceae</taxon>
        <taxon>Colletotrichum</taxon>
        <taxon>Colletotrichum gloeosporioides species complex</taxon>
    </lineage>
</organism>
<name>A0AAD9YBC1_COLKA</name>
<dbReference type="EMBL" id="VYYT01000234">
    <property type="protein sequence ID" value="KAK2754081.1"/>
    <property type="molecule type" value="Genomic_DNA"/>
</dbReference>
<sequence length="115" mass="12284">MVQLEGGMTGGGRWSWPGWKKGPVTAGSELQGIVSQEGRLFGGASRARKKRRTWSRRAKGGGVTKVAAGAHTSRLAQALAFCWDLESNLLHGVAAALASALSSSLLCKEQQYNWQ</sequence>
<comment type="caution">
    <text evidence="1">The sequence shown here is derived from an EMBL/GenBank/DDBJ whole genome shotgun (WGS) entry which is preliminary data.</text>
</comment>
<keyword evidence="2" id="KW-1185">Reference proteome</keyword>
<proteinExistence type="predicted"/>
<dbReference type="AlphaFoldDB" id="A0AAD9YBC1"/>
<reference evidence="1" key="1">
    <citation type="submission" date="2023-02" db="EMBL/GenBank/DDBJ databases">
        <title>Colletotrichum kahawae CIFC_Que2 genome sequencing and assembly.</title>
        <authorList>
            <person name="Baroncelli R."/>
        </authorList>
    </citation>
    <scope>NUCLEOTIDE SEQUENCE</scope>
    <source>
        <strain evidence="1">CIFC_Que2</strain>
    </source>
</reference>
<evidence type="ECO:0000313" key="1">
    <source>
        <dbReference type="EMBL" id="KAK2754081.1"/>
    </source>
</evidence>
<dbReference type="Proteomes" id="UP001281614">
    <property type="component" value="Unassembled WGS sequence"/>
</dbReference>
<gene>
    <name evidence="1" type="ORF">CKAH01_06019</name>
</gene>
<protein>
    <submittedName>
        <fullName evidence="1">Uncharacterized protein</fullName>
    </submittedName>
</protein>
<accession>A0AAD9YBC1</accession>